<dbReference type="InterPro" id="IPR003004">
    <property type="entry name" value="GspF/PilC"/>
</dbReference>
<keyword evidence="5 9" id="KW-0812">Transmembrane</keyword>
<evidence type="ECO:0000256" key="2">
    <source>
        <dbReference type="ARBA" id="ARBA00005745"/>
    </source>
</evidence>
<feature type="transmembrane region" description="Helical" evidence="9">
    <location>
        <begin position="141"/>
        <end position="163"/>
    </location>
</feature>
<keyword evidence="6 9" id="KW-1133">Transmembrane helix</keyword>
<dbReference type="PANTHER" id="PTHR30012:SF0">
    <property type="entry name" value="TYPE II SECRETION SYSTEM PROTEIN F-RELATED"/>
    <property type="match status" value="1"/>
</dbReference>
<dbReference type="Pfam" id="PF00482">
    <property type="entry name" value="T2SSF"/>
    <property type="match status" value="2"/>
</dbReference>
<feature type="region of interest" description="Disordered" evidence="8">
    <location>
        <begin position="1"/>
        <end position="27"/>
    </location>
</feature>
<comment type="subcellular location">
    <subcellularLocation>
        <location evidence="1">Cell inner membrane</location>
        <topology evidence="1">Multi-pass membrane protein</topology>
    </subcellularLocation>
</comment>
<feature type="domain" description="Type II secretion system protein GspF" evidence="10">
    <location>
        <begin position="245"/>
        <end position="366"/>
    </location>
</feature>
<evidence type="ECO:0000256" key="6">
    <source>
        <dbReference type="ARBA" id="ARBA00022989"/>
    </source>
</evidence>
<evidence type="ECO:0000259" key="10">
    <source>
        <dbReference type="Pfam" id="PF00482"/>
    </source>
</evidence>
<dbReference type="GO" id="GO:0005886">
    <property type="term" value="C:plasma membrane"/>
    <property type="evidence" value="ECO:0007669"/>
    <property type="project" value="UniProtKB-SubCell"/>
</dbReference>
<dbReference type="Proteomes" id="UP000541810">
    <property type="component" value="Unassembled WGS sequence"/>
</dbReference>
<name>A0A7X0H4R7_9BACT</name>
<dbReference type="PRINTS" id="PR00812">
    <property type="entry name" value="BCTERIALGSPF"/>
</dbReference>
<evidence type="ECO:0000313" key="11">
    <source>
        <dbReference type="EMBL" id="MBB6429251.1"/>
    </source>
</evidence>
<keyword evidence="12" id="KW-1185">Reference proteome</keyword>
<evidence type="ECO:0000256" key="9">
    <source>
        <dbReference type="SAM" id="Phobius"/>
    </source>
</evidence>
<gene>
    <name evidence="11" type="ORF">HNQ40_001057</name>
</gene>
<evidence type="ECO:0000256" key="8">
    <source>
        <dbReference type="SAM" id="MobiDB-lite"/>
    </source>
</evidence>
<feature type="transmembrane region" description="Helical" evidence="9">
    <location>
        <begin position="194"/>
        <end position="213"/>
    </location>
</feature>
<comment type="similarity">
    <text evidence="2">Belongs to the GSP F family.</text>
</comment>
<evidence type="ECO:0000256" key="7">
    <source>
        <dbReference type="ARBA" id="ARBA00023136"/>
    </source>
</evidence>
<feature type="domain" description="Type II secretion system protein GspF" evidence="10">
    <location>
        <begin position="42"/>
        <end position="164"/>
    </location>
</feature>
<evidence type="ECO:0000256" key="5">
    <source>
        <dbReference type="ARBA" id="ARBA00022692"/>
    </source>
</evidence>
<dbReference type="Gene3D" id="1.20.81.30">
    <property type="entry name" value="Type II secretion system (T2SS), domain F"/>
    <property type="match status" value="2"/>
</dbReference>
<dbReference type="EMBL" id="JACHGY010000001">
    <property type="protein sequence ID" value="MBB6429251.1"/>
    <property type="molecule type" value="Genomic_DNA"/>
</dbReference>
<protein>
    <submittedName>
        <fullName evidence="11">Type II secretory pathway component PulF</fullName>
    </submittedName>
</protein>
<comment type="caution">
    <text evidence="11">The sequence shown here is derived from an EMBL/GenBank/DDBJ whole genome shotgun (WGS) entry which is preliminary data.</text>
</comment>
<sequence>MPTTISTARRAKPTAKPSKADRGPRLSLSARYHRQRNLLFVARQMQVLLASGTPVVSVLEGIERQTKDELWRDAIAGVRRSVEEGANLSAAMAQYPHLFDRVFRSLIEAGETAGKLPEMLDRLVKLTQKDIQMRSGILGALLYPAILLTVVVVVLCITLIVVVPRFTLLFESLSVPIPPTTQATVFASEVLRGYWWAVLTVLIGGGVGLFFWLRTDGGQQALHTLAIRMPIIGKLTQSFVTARIVRLLGVLMNSHLPLLQTLELVKASAGNRHYAALITRAEQAVGQGEPVSSAFNNPELITPSVYEAFRSGEASGRIAPSLITVADFLEEENDVIVRSLTKILEPLILIVLGGMVGLLAVSMFMPLFDLTAMAGGGQ</sequence>
<keyword evidence="7 9" id="KW-0472">Membrane</keyword>
<evidence type="ECO:0000256" key="3">
    <source>
        <dbReference type="ARBA" id="ARBA00022475"/>
    </source>
</evidence>
<dbReference type="InterPro" id="IPR018076">
    <property type="entry name" value="T2SS_GspF_dom"/>
</dbReference>
<dbReference type="InterPro" id="IPR042094">
    <property type="entry name" value="T2SS_GspF_sf"/>
</dbReference>
<evidence type="ECO:0000256" key="1">
    <source>
        <dbReference type="ARBA" id="ARBA00004429"/>
    </source>
</evidence>
<evidence type="ECO:0000256" key="4">
    <source>
        <dbReference type="ARBA" id="ARBA00022519"/>
    </source>
</evidence>
<dbReference type="AlphaFoldDB" id="A0A7X0H4R7"/>
<reference evidence="11 12" key="1">
    <citation type="submission" date="2020-08" db="EMBL/GenBank/DDBJ databases">
        <title>Genomic Encyclopedia of Type Strains, Phase IV (KMG-IV): sequencing the most valuable type-strain genomes for metagenomic binning, comparative biology and taxonomic classification.</title>
        <authorList>
            <person name="Goeker M."/>
        </authorList>
    </citation>
    <scope>NUCLEOTIDE SEQUENCE [LARGE SCALE GENOMIC DNA]</scope>
    <source>
        <strain evidence="11 12">DSM 103725</strain>
    </source>
</reference>
<proteinExistence type="inferred from homology"/>
<keyword evidence="3" id="KW-1003">Cell membrane</keyword>
<dbReference type="FunFam" id="1.20.81.30:FF:000001">
    <property type="entry name" value="Type II secretion system protein F"/>
    <property type="match status" value="1"/>
</dbReference>
<organism evidence="11 12">
    <name type="scientific">Algisphaera agarilytica</name>
    <dbReference type="NCBI Taxonomy" id="1385975"/>
    <lineage>
        <taxon>Bacteria</taxon>
        <taxon>Pseudomonadati</taxon>
        <taxon>Planctomycetota</taxon>
        <taxon>Phycisphaerae</taxon>
        <taxon>Phycisphaerales</taxon>
        <taxon>Phycisphaeraceae</taxon>
        <taxon>Algisphaera</taxon>
    </lineage>
</organism>
<feature type="transmembrane region" description="Helical" evidence="9">
    <location>
        <begin position="347"/>
        <end position="368"/>
    </location>
</feature>
<evidence type="ECO:0000313" key="12">
    <source>
        <dbReference type="Proteomes" id="UP000541810"/>
    </source>
</evidence>
<keyword evidence="4" id="KW-0997">Cell inner membrane</keyword>
<accession>A0A7X0H4R7</accession>
<dbReference type="RefSeq" id="WP_184676837.1">
    <property type="nucleotide sequence ID" value="NZ_JACHGY010000001.1"/>
</dbReference>
<dbReference type="PANTHER" id="PTHR30012">
    <property type="entry name" value="GENERAL SECRETION PATHWAY PROTEIN"/>
    <property type="match status" value="1"/>
</dbReference>